<dbReference type="InterPro" id="IPR031355">
    <property type="entry name" value="YBL010C/LAA2-like"/>
</dbReference>
<feature type="compositionally biased region" description="Low complexity" evidence="1">
    <location>
        <begin position="231"/>
        <end position="244"/>
    </location>
</feature>
<dbReference type="EMBL" id="BTCM01000006">
    <property type="protein sequence ID" value="GMK58786.1"/>
    <property type="molecule type" value="Genomic_DNA"/>
</dbReference>
<feature type="compositionally biased region" description="Acidic residues" evidence="1">
    <location>
        <begin position="298"/>
        <end position="317"/>
    </location>
</feature>
<feature type="region of interest" description="Disordered" evidence="1">
    <location>
        <begin position="56"/>
        <end position="322"/>
    </location>
</feature>
<gene>
    <name evidence="2" type="ORF">CspeluHIS016_0602280</name>
</gene>
<proteinExistence type="predicted"/>
<evidence type="ECO:0000313" key="2">
    <source>
        <dbReference type="EMBL" id="GMK58786.1"/>
    </source>
</evidence>
<organism evidence="2 3">
    <name type="scientific">Cutaneotrichosporon spelunceum</name>
    <dbReference type="NCBI Taxonomy" id="1672016"/>
    <lineage>
        <taxon>Eukaryota</taxon>
        <taxon>Fungi</taxon>
        <taxon>Dikarya</taxon>
        <taxon>Basidiomycota</taxon>
        <taxon>Agaricomycotina</taxon>
        <taxon>Tremellomycetes</taxon>
        <taxon>Trichosporonales</taxon>
        <taxon>Trichosporonaceae</taxon>
        <taxon>Cutaneotrichosporon</taxon>
    </lineage>
</organism>
<feature type="region of interest" description="Disordered" evidence="1">
    <location>
        <begin position="467"/>
        <end position="498"/>
    </location>
</feature>
<protein>
    <submittedName>
        <fullName evidence="2">Uncharacterized protein</fullName>
    </submittedName>
</protein>
<keyword evidence="3" id="KW-1185">Reference proteome</keyword>
<feature type="region of interest" description="Disordered" evidence="1">
    <location>
        <begin position="13"/>
        <end position="42"/>
    </location>
</feature>
<accession>A0AAD3TYC0</accession>
<dbReference type="Proteomes" id="UP001222932">
    <property type="component" value="Unassembled WGS sequence"/>
</dbReference>
<dbReference type="AlphaFoldDB" id="A0AAD3TYC0"/>
<comment type="caution">
    <text evidence="2">The sequence shown here is derived from an EMBL/GenBank/DDBJ whole genome shotgun (WGS) entry which is preliminary data.</text>
</comment>
<sequence>MWSALATPTKRKLTFVPYHQQRADLPRGNPPPTPWRVSHSRHGSLTRAFYTSPFIMDDDPWADAQSPRAGTPAALSPRPSGESPVMRSSQDGHLSSPKISADLARMSVEAAANDVGRSGPPSPSKASSPSKRVSSPPKTAGFDDIELDNHPSDPYSSDPFSTEPDTDPFYSKALSPLADPFAMPSLNRTGSFDPFATGDDDQEFFSPVPSVAEAFGSPPKPAVVTEPNAMSAEASPTSPEASPSNDIPSPSKVASDPFDTSAFSSSATEAANVSAHDDLSSPAVDDLSLSADDFPPPGDDDLAVAPADDFDDFDDFDAPAAADFGGDEFGDFGDFGDADVAPMPAAPAPAPVATVETRWSTVSLRPVPPRLELLQRLTSVLEPLVPSHADFTDEPPRAVGGLSQVLTSESSRDVYAQLTTAPILKPLDWTRSRVRREHLIAMGVPVNLDEVDSYRLSALPPLHIRTGDLPVRSQSAAPAPQKRHSLPPPGPASAGVSAPVSIRNSQTDKYDLGPRPVLDTARAEELCGLEEEQLALLPLAKLQALQAELEQTTASASGLLAYLLQFKDALGTDSRTYNGMISVLIANAAKQKAPSSGFFRRSVGPRSRPTSMSATPRRAGSPGTFST</sequence>
<evidence type="ECO:0000313" key="3">
    <source>
        <dbReference type="Proteomes" id="UP001222932"/>
    </source>
</evidence>
<reference evidence="2" key="1">
    <citation type="journal article" date="2023" name="BMC Genomics">
        <title>Chromosome-level genome assemblies of Cutaneotrichosporon spp. (Trichosporonales, Basidiomycota) reveal imbalanced evolution between nucleotide sequences and chromosome synteny.</title>
        <authorList>
            <person name="Kobayashi Y."/>
            <person name="Kayamori A."/>
            <person name="Aoki K."/>
            <person name="Shiwa Y."/>
            <person name="Matsutani M."/>
            <person name="Fujita N."/>
            <person name="Sugita T."/>
            <person name="Iwasaki W."/>
            <person name="Tanaka N."/>
            <person name="Takashima M."/>
        </authorList>
    </citation>
    <scope>NUCLEOTIDE SEQUENCE</scope>
    <source>
        <strain evidence="2">HIS016</strain>
    </source>
</reference>
<dbReference type="PANTHER" id="PTHR38698">
    <property type="entry name" value="EXPRESSED PROTEIN"/>
    <property type="match status" value="1"/>
</dbReference>
<evidence type="ECO:0000256" key="1">
    <source>
        <dbReference type="SAM" id="MobiDB-lite"/>
    </source>
</evidence>
<feature type="compositionally biased region" description="Low complexity" evidence="1">
    <location>
        <begin position="124"/>
        <end position="138"/>
    </location>
</feature>
<dbReference type="Pfam" id="PF17104">
    <property type="entry name" value="YBL010C_LAA2"/>
    <property type="match status" value="1"/>
</dbReference>
<name>A0AAD3TYC0_9TREE</name>
<feature type="region of interest" description="Disordered" evidence="1">
    <location>
        <begin position="594"/>
        <end position="627"/>
    </location>
</feature>
<feature type="compositionally biased region" description="Low complexity" evidence="1">
    <location>
        <begin position="254"/>
        <end position="271"/>
    </location>
</feature>
<reference evidence="2" key="2">
    <citation type="submission" date="2023-06" db="EMBL/GenBank/DDBJ databases">
        <authorList>
            <person name="Kobayashi Y."/>
            <person name="Kayamori A."/>
            <person name="Aoki K."/>
            <person name="Shiwa Y."/>
            <person name="Fujita N."/>
            <person name="Sugita T."/>
            <person name="Iwasaki W."/>
            <person name="Tanaka N."/>
            <person name="Takashima M."/>
        </authorList>
    </citation>
    <scope>NUCLEOTIDE SEQUENCE</scope>
    <source>
        <strain evidence="2">HIS016</strain>
    </source>
</reference>
<dbReference type="PANTHER" id="PTHR38698:SF1">
    <property type="entry name" value="FUNGAL PROTEIN"/>
    <property type="match status" value="1"/>
</dbReference>